<sequence>MERLILTHLCSVVSPTLDPLQFAYRPNIGLDGLPCVNHTSKQSGLVDEKLCTSFLSLHAATRLTHTDLPAWPAFPNSSQMDMSVPVPSLLLGLGGKCILNWALVFLQRDHIWSSFICVFSLSVSVIDTILTILVTSIHLLQDVNILGLRLGQPRVDGGSSR</sequence>
<dbReference type="InterPro" id="IPR042353">
    <property type="entry name" value="GPR160"/>
</dbReference>
<feature type="transmembrane region" description="Helical" evidence="1">
    <location>
        <begin position="86"/>
        <end position="106"/>
    </location>
</feature>
<evidence type="ECO:0000313" key="2">
    <source>
        <dbReference type="EMBL" id="CAL1580377.1"/>
    </source>
</evidence>
<proteinExistence type="predicted"/>
<keyword evidence="1" id="KW-1133">Transmembrane helix</keyword>
<keyword evidence="3" id="KW-1185">Reference proteome</keyword>
<dbReference type="EMBL" id="OZ035836">
    <property type="protein sequence ID" value="CAL1580377.1"/>
    <property type="molecule type" value="Genomic_DNA"/>
</dbReference>
<organism evidence="2 3">
    <name type="scientific">Knipowitschia caucasica</name>
    <name type="common">Caucasian dwarf goby</name>
    <name type="synonym">Pomatoschistus caucasicus</name>
    <dbReference type="NCBI Taxonomy" id="637954"/>
    <lineage>
        <taxon>Eukaryota</taxon>
        <taxon>Metazoa</taxon>
        <taxon>Chordata</taxon>
        <taxon>Craniata</taxon>
        <taxon>Vertebrata</taxon>
        <taxon>Euteleostomi</taxon>
        <taxon>Actinopterygii</taxon>
        <taxon>Neopterygii</taxon>
        <taxon>Teleostei</taxon>
        <taxon>Neoteleostei</taxon>
        <taxon>Acanthomorphata</taxon>
        <taxon>Gobiaria</taxon>
        <taxon>Gobiiformes</taxon>
        <taxon>Gobioidei</taxon>
        <taxon>Gobiidae</taxon>
        <taxon>Gobiinae</taxon>
        <taxon>Knipowitschia</taxon>
    </lineage>
</organism>
<name>A0AAV2JXV2_KNICA</name>
<dbReference type="Proteomes" id="UP001497482">
    <property type="component" value="Chromosome 14"/>
</dbReference>
<evidence type="ECO:0000256" key="1">
    <source>
        <dbReference type="SAM" id="Phobius"/>
    </source>
</evidence>
<dbReference type="GO" id="GO:0043235">
    <property type="term" value="C:receptor complex"/>
    <property type="evidence" value="ECO:0007669"/>
    <property type="project" value="TreeGrafter"/>
</dbReference>
<dbReference type="PANTHER" id="PTHR15573">
    <property type="entry name" value="G-PROTEIN COUPLED RECEPTOR 160-RELATED"/>
    <property type="match status" value="1"/>
</dbReference>
<reference evidence="2 3" key="1">
    <citation type="submission" date="2024-04" db="EMBL/GenBank/DDBJ databases">
        <authorList>
            <person name="Waldvogel A.-M."/>
            <person name="Schoenle A."/>
        </authorList>
    </citation>
    <scope>NUCLEOTIDE SEQUENCE [LARGE SCALE GENOMIC DNA]</scope>
</reference>
<dbReference type="PANTHER" id="PTHR15573:SF0">
    <property type="entry name" value="G-PROTEIN COUPLED RECEPTOR 160-RELATED"/>
    <property type="match status" value="1"/>
</dbReference>
<keyword evidence="1" id="KW-0472">Membrane</keyword>
<gene>
    <name evidence="2" type="ORF">KC01_LOCUS11226</name>
</gene>
<evidence type="ECO:0000313" key="3">
    <source>
        <dbReference type="Proteomes" id="UP001497482"/>
    </source>
</evidence>
<accession>A0AAV2JXV2</accession>
<feature type="transmembrane region" description="Helical" evidence="1">
    <location>
        <begin position="112"/>
        <end position="140"/>
    </location>
</feature>
<dbReference type="GO" id="GO:0005886">
    <property type="term" value="C:plasma membrane"/>
    <property type="evidence" value="ECO:0007669"/>
    <property type="project" value="TreeGrafter"/>
</dbReference>
<protein>
    <submittedName>
        <fullName evidence="2">Uncharacterized protein</fullName>
    </submittedName>
</protein>
<dbReference type="AlphaFoldDB" id="A0AAV2JXV2"/>
<keyword evidence="1" id="KW-0812">Transmembrane</keyword>